<dbReference type="SUPFAM" id="SSF52402">
    <property type="entry name" value="Adenine nucleotide alpha hydrolases-like"/>
    <property type="match status" value="1"/>
</dbReference>
<keyword evidence="7" id="KW-0408">Iron</keyword>
<dbReference type="PANTHER" id="PTHR43153">
    <property type="entry name" value="ELECTRON TRANSFER FLAVOPROTEIN ALPHA"/>
    <property type="match status" value="1"/>
</dbReference>
<reference evidence="11 12" key="1">
    <citation type="submission" date="2019-11" db="EMBL/GenBank/DDBJ databases">
        <title>Comparative genomics of hydrocarbon-degrading Desulfosarcina strains.</title>
        <authorList>
            <person name="Watanabe M."/>
            <person name="Kojima H."/>
            <person name="Fukui M."/>
        </authorList>
    </citation>
    <scope>NUCLEOTIDE SEQUENCE [LARGE SCALE GENOMIC DNA]</scope>
    <source>
        <strain evidence="11 12">28bB2T</strain>
    </source>
</reference>
<evidence type="ECO:0000256" key="7">
    <source>
        <dbReference type="ARBA" id="ARBA00023004"/>
    </source>
</evidence>
<feature type="domain" description="4Fe-4S ferredoxin-type" evidence="10">
    <location>
        <begin position="1"/>
        <end position="30"/>
    </location>
</feature>
<feature type="binding site" evidence="9">
    <location>
        <position position="283"/>
    </location>
    <ligand>
        <name>FAD</name>
        <dbReference type="ChEBI" id="CHEBI:57692"/>
    </ligand>
</feature>
<dbReference type="SMART" id="SM00893">
    <property type="entry name" value="ETF"/>
    <property type="match status" value="1"/>
</dbReference>
<feature type="binding site" evidence="9">
    <location>
        <begin position="339"/>
        <end position="346"/>
    </location>
    <ligand>
        <name>FAD</name>
        <dbReference type="ChEBI" id="CHEBI:57692"/>
    </ligand>
</feature>
<dbReference type="GO" id="GO:0033539">
    <property type="term" value="P:fatty acid beta-oxidation using acyl-CoA dehydrogenase"/>
    <property type="evidence" value="ECO:0007669"/>
    <property type="project" value="TreeGrafter"/>
</dbReference>
<dbReference type="InterPro" id="IPR014731">
    <property type="entry name" value="ETF_asu_C"/>
</dbReference>
<evidence type="ECO:0000256" key="1">
    <source>
        <dbReference type="ARBA" id="ARBA00005817"/>
    </source>
</evidence>
<evidence type="ECO:0000256" key="3">
    <source>
        <dbReference type="ARBA" id="ARBA00022630"/>
    </source>
</evidence>
<protein>
    <submittedName>
        <fullName evidence="11">Electron transfer flavoprotein subunit alpha</fullName>
    </submittedName>
</protein>
<evidence type="ECO:0000313" key="12">
    <source>
        <dbReference type="Proteomes" id="UP000425960"/>
    </source>
</evidence>
<keyword evidence="6" id="KW-0249">Electron transport</keyword>
<feature type="binding site" evidence="9">
    <location>
        <begin position="322"/>
        <end position="326"/>
    </location>
    <ligand>
        <name>FAD</name>
        <dbReference type="ChEBI" id="CHEBI:57692"/>
    </ligand>
</feature>
<dbReference type="InterPro" id="IPR017896">
    <property type="entry name" value="4Fe4S_Fe-S-bd"/>
</dbReference>
<dbReference type="SUPFAM" id="SSF54862">
    <property type="entry name" value="4Fe-4S ferredoxins"/>
    <property type="match status" value="1"/>
</dbReference>
<dbReference type="Gene3D" id="3.40.50.620">
    <property type="entry name" value="HUPs"/>
    <property type="match status" value="1"/>
</dbReference>
<dbReference type="GO" id="GO:0050660">
    <property type="term" value="F:flavin adenine dinucleotide binding"/>
    <property type="evidence" value="ECO:0007669"/>
    <property type="project" value="InterPro"/>
</dbReference>
<dbReference type="AlphaFoldDB" id="A0A5K7ZXU1"/>
<keyword evidence="4" id="KW-0479">Metal-binding</keyword>
<comment type="cofactor">
    <cofactor evidence="9">
        <name>FAD</name>
        <dbReference type="ChEBI" id="CHEBI:57692"/>
    </cofactor>
    <text evidence="9">Binds 1 FAD per dimer.</text>
</comment>
<gene>
    <name evidence="11" type="primary">etfA2</name>
    <name evidence="11" type="ORF">DSCO28_56380</name>
</gene>
<dbReference type="Proteomes" id="UP000425960">
    <property type="component" value="Chromosome"/>
</dbReference>
<dbReference type="Pfam" id="PF13237">
    <property type="entry name" value="Fer4_10"/>
    <property type="match status" value="1"/>
</dbReference>
<keyword evidence="5 9" id="KW-0274">FAD</keyword>
<dbReference type="InterPro" id="IPR014729">
    <property type="entry name" value="Rossmann-like_a/b/a_fold"/>
</dbReference>
<dbReference type="PROSITE" id="PS00198">
    <property type="entry name" value="4FE4S_FER_1"/>
    <property type="match status" value="1"/>
</dbReference>
<dbReference type="InterPro" id="IPR033947">
    <property type="entry name" value="ETF_alpha_N"/>
</dbReference>
<dbReference type="GO" id="GO:0046872">
    <property type="term" value="F:metal ion binding"/>
    <property type="evidence" value="ECO:0007669"/>
    <property type="project" value="UniProtKB-KW"/>
</dbReference>
<evidence type="ECO:0000256" key="8">
    <source>
        <dbReference type="ARBA" id="ARBA00023014"/>
    </source>
</evidence>
<dbReference type="InterPro" id="IPR018206">
    <property type="entry name" value="ETF_asu_C_CS"/>
</dbReference>
<dbReference type="PANTHER" id="PTHR43153:SF1">
    <property type="entry name" value="ELECTRON TRANSFER FLAVOPROTEIN SUBUNIT ALPHA, MITOCHONDRIAL"/>
    <property type="match status" value="1"/>
</dbReference>
<dbReference type="Pfam" id="PF00766">
    <property type="entry name" value="ETF_alpha"/>
    <property type="match status" value="1"/>
</dbReference>
<dbReference type="PROSITE" id="PS00696">
    <property type="entry name" value="ETF_ALPHA"/>
    <property type="match status" value="1"/>
</dbReference>
<dbReference type="GO" id="GO:0051536">
    <property type="term" value="F:iron-sulfur cluster binding"/>
    <property type="evidence" value="ECO:0007669"/>
    <property type="project" value="UniProtKB-KW"/>
</dbReference>
<evidence type="ECO:0000256" key="4">
    <source>
        <dbReference type="ARBA" id="ARBA00022723"/>
    </source>
</evidence>
<feature type="binding site" evidence="9">
    <location>
        <begin position="308"/>
        <end position="309"/>
    </location>
    <ligand>
        <name>FAD</name>
        <dbReference type="ChEBI" id="CHEBI:57692"/>
    </ligand>
</feature>
<dbReference type="SUPFAM" id="SSF52467">
    <property type="entry name" value="DHS-like NAD/FAD-binding domain"/>
    <property type="match status" value="1"/>
</dbReference>
<dbReference type="PROSITE" id="PS51379">
    <property type="entry name" value="4FE4S_FER_2"/>
    <property type="match status" value="2"/>
</dbReference>
<dbReference type="Gene3D" id="3.40.50.1220">
    <property type="entry name" value="TPP-binding domain"/>
    <property type="match status" value="1"/>
</dbReference>
<accession>A0A5K7ZXU1</accession>
<dbReference type="InterPro" id="IPR029035">
    <property type="entry name" value="DHS-like_NAD/FAD-binding_dom"/>
</dbReference>
<dbReference type="RefSeq" id="WP_155324795.1">
    <property type="nucleotide sequence ID" value="NZ_AP021876.1"/>
</dbReference>
<evidence type="ECO:0000313" key="11">
    <source>
        <dbReference type="EMBL" id="BBO85072.1"/>
    </source>
</evidence>
<evidence type="ECO:0000259" key="10">
    <source>
        <dbReference type="PROSITE" id="PS51379"/>
    </source>
</evidence>
<evidence type="ECO:0000256" key="2">
    <source>
        <dbReference type="ARBA" id="ARBA00022448"/>
    </source>
</evidence>
<evidence type="ECO:0000256" key="9">
    <source>
        <dbReference type="PIRSR" id="PIRSR000089-1"/>
    </source>
</evidence>
<proteinExistence type="inferred from homology"/>
<organism evidence="11 12">
    <name type="scientific">Desulfosarcina ovata subsp. sediminis</name>
    <dbReference type="NCBI Taxonomy" id="885957"/>
    <lineage>
        <taxon>Bacteria</taxon>
        <taxon>Pseudomonadati</taxon>
        <taxon>Thermodesulfobacteriota</taxon>
        <taxon>Desulfobacteria</taxon>
        <taxon>Desulfobacterales</taxon>
        <taxon>Desulfosarcinaceae</taxon>
        <taxon>Desulfosarcina</taxon>
    </lineage>
</organism>
<dbReference type="GO" id="GO:0009055">
    <property type="term" value="F:electron transfer activity"/>
    <property type="evidence" value="ECO:0007669"/>
    <property type="project" value="InterPro"/>
</dbReference>
<dbReference type="PIRSF" id="PIRSF000089">
    <property type="entry name" value="Electra_flavoP_a"/>
    <property type="match status" value="1"/>
</dbReference>
<dbReference type="KEGG" id="dov:DSCO28_56380"/>
<dbReference type="Gene3D" id="3.30.70.20">
    <property type="match status" value="1"/>
</dbReference>
<keyword evidence="2" id="KW-0813">Transport</keyword>
<keyword evidence="8" id="KW-0411">Iron-sulfur</keyword>
<name>A0A5K7ZXU1_9BACT</name>
<dbReference type="CDD" id="cd01715">
    <property type="entry name" value="ETF_alpha"/>
    <property type="match status" value="1"/>
</dbReference>
<evidence type="ECO:0000256" key="6">
    <source>
        <dbReference type="ARBA" id="ARBA00022982"/>
    </source>
</evidence>
<dbReference type="EMBL" id="AP021876">
    <property type="protein sequence ID" value="BBO85072.1"/>
    <property type="molecule type" value="Genomic_DNA"/>
</dbReference>
<keyword evidence="3" id="KW-0285">Flavoprotein</keyword>
<evidence type="ECO:0000256" key="5">
    <source>
        <dbReference type="ARBA" id="ARBA00022827"/>
    </source>
</evidence>
<dbReference type="InterPro" id="IPR001308">
    <property type="entry name" value="ETF_a/FixB"/>
</dbReference>
<dbReference type="InterPro" id="IPR014730">
    <property type="entry name" value="ETF_a/b_N"/>
</dbReference>
<feature type="binding site" evidence="9">
    <location>
        <position position="360"/>
    </location>
    <ligand>
        <name>FAD</name>
        <dbReference type="ChEBI" id="CHEBI:57692"/>
    </ligand>
</feature>
<dbReference type="Pfam" id="PF01012">
    <property type="entry name" value="ETF"/>
    <property type="match status" value="1"/>
</dbReference>
<sequence length="394" mass="43097">MTVWIESDLCDGCRRCVRACPYDAIAIEDGKANILERCTNCGACLAECKNRAIQSDAVPKEIPDFSDHEGVWVYAEQRDGVLAKVTLELLGIAQELGQERRQKVSAVLIGDRLENLTHDLIRHGADRVFLAEDPCLQPYRTLAHVKIMENLINEHKPEILLIGATHIGRDLAPRLSRRVGVGLTADCTALSIDPEEKILLQTRPAFGGNVMATIANRYSRPQMATVRPGVMEARTDEAKAGTIIHCEVQLDEADIKTKVLEMFEEKRKHAPITDSKVIVAGGRGVNGEAGFQMLRTLADLLDGEVAGTRVVAEQGFVPADCQVGQTGKTVRPEIYIACGISGAIQHRAGMMNSRFIIAINKDPDAPIFKVADWGIIGDLHDVVPELVRQLTPAS</sequence>
<comment type="similarity">
    <text evidence="1">Belongs to the ETF alpha-subunit/FixB family.</text>
</comment>
<feature type="domain" description="4Fe-4S ferredoxin-type" evidence="10">
    <location>
        <begin position="36"/>
        <end position="58"/>
    </location>
</feature>
<dbReference type="InterPro" id="IPR017900">
    <property type="entry name" value="4Fe4S_Fe_S_CS"/>
</dbReference>